<sequence length="197" mass="20355">MPSQYSRNCSGKRPFTRDRLPPGHSAGFTSGSTSKLANELARTGTTVISGGSFGIDEAAHCGALAAGGTTVAVLATGVDQNYPLSHARLFQTVIDEGGLLVSEYPIGTRPARIRFHARCRLLAALAPATVIVEAGQRSGALTVARAARELGRLVYGVPGPIHSAASAGVNELLRTRAAEVATSAGHITVQKADNGRL</sequence>
<reference evidence="4 5" key="1">
    <citation type="submission" date="2020-01" db="EMBL/GenBank/DDBJ databases">
        <title>Insect and environment-associated Actinomycetes.</title>
        <authorList>
            <person name="Currrie C."/>
            <person name="Chevrette M."/>
            <person name="Carlson C."/>
            <person name="Stubbendieck R."/>
            <person name="Wendt-Pienkowski E."/>
        </authorList>
    </citation>
    <scope>NUCLEOTIDE SEQUENCE [LARGE SCALE GENOMIC DNA]</scope>
    <source>
        <strain evidence="4 5">SID8386</strain>
    </source>
</reference>
<organism evidence="4 5">
    <name type="scientific">Amycolatopsis rubida</name>
    <dbReference type="NCBI Taxonomy" id="112413"/>
    <lineage>
        <taxon>Bacteria</taxon>
        <taxon>Bacillati</taxon>
        <taxon>Actinomycetota</taxon>
        <taxon>Actinomycetes</taxon>
        <taxon>Pseudonocardiales</taxon>
        <taxon>Pseudonocardiaceae</taxon>
        <taxon>Amycolatopsis</taxon>
    </lineage>
</organism>
<evidence type="ECO:0000313" key="5">
    <source>
        <dbReference type="Proteomes" id="UP000470404"/>
    </source>
</evidence>
<comment type="caution">
    <text evidence="4">The sequence shown here is derived from an EMBL/GenBank/DDBJ whole genome shotgun (WGS) entry which is preliminary data.</text>
</comment>
<feature type="region of interest" description="Disordered" evidence="2">
    <location>
        <begin position="1"/>
        <end position="32"/>
    </location>
</feature>
<evidence type="ECO:0000256" key="2">
    <source>
        <dbReference type="SAM" id="MobiDB-lite"/>
    </source>
</evidence>
<gene>
    <name evidence="4" type="ORF">G3I59_37950</name>
</gene>
<dbReference type="InterPro" id="IPR057666">
    <property type="entry name" value="DrpA_SLOG"/>
</dbReference>
<dbReference type="InterPro" id="IPR003488">
    <property type="entry name" value="DprA"/>
</dbReference>
<dbReference type="Gene3D" id="3.40.50.450">
    <property type="match status" value="1"/>
</dbReference>
<name>A0ABX0C072_9PSEU</name>
<dbReference type="Pfam" id="PF02481">
    <property type="entry name" value="DNA_processg_A"/>
    <property type="match status" value="1"/>
</dbReference>
<proteinExistence type="inferred from homology"/>
<accession>A0ABX0C072</accession>
<evidence type="ECO:0000313" key="4">
    <source>
        <dbReference type="EMBL" id="NEC61234.1"/>
    </source>
</evidence>
<dbReference type="Proteomes" id="UP000470404">
    <property type="component" value="Unassembled WGS sequence"/>
</dbReference>
<dbReference type="SUPFAM" id="SSF102405">
    <property type="entry name" value="MCP/YpsA-like"/>
    <property type="match status" value="1"/>
</dbReference>
<dbReference type="PANTHER" id="PTHR43022">
    <property type="entry name" value="PROTEIN SMF"/>
    <property type="match status" value="1"/>
</dbReference>
<evidence type="ECO:0000256" key="1">
    <source>
        <dbReference type="ARBA" id="ARBA00006525"/>
    </source>
</evidence>
<protein>
    <recommendedName>
        <fullName evidence="3">Smf/DprA SLOG domain-containing protein</fullName>
    </recommendedName>
</protein>
<keyword evidence="5" id="KW-1185">Reference proteome</keyword>
<evidence type="ECO:0000259" key="3">
    <source>
        <dbReference type="Pfam" id="PF02481"/>
    </source>
</evidence>
<dbReference type="PANTHER" id="PTHR43022:SF1">
    <property type="entry name" value="PROTEIN SMF"/>
    <property type="match status" value="1"/>
</dbReference>
<dbReference type="EMBL" id="JAAGNC010000189">
    <property type="protein sequence ID" value="NEC61234.1"/>
    <property type="molecule type" value="Genomic_DNA"/>
</dbReference>
<comment type="similarity">
    <text evidence="1">Belongs to the DprA/Smf family.</text>
</comment>
<feature type="domain" description="Smf/DprA SLOG" evidence="3">
    <location>
        <begin position="32"/>
        <end position="188"/>
    </location>
</feature>